<organism evidence="1">
    <name type="scientific">Mesoaciditoga lauensis</name>
    <dbReference type="NCBI Taxonomy" id="1495039"/>
    <lineage>
        <taxon>Bacteria</taxon>
        <taxon>Thermotogati</taxon>
        <taxon>Thermotogota</taxon>
        <taxon>Thermotogae</taxon>
        <taxon>Mesoaciditogales</taxon>
        <taxon>Mesoaciditogaceae</taxon>
        <taxon>Mesoaciditoga</taxon>
    </lineage>
</organism>
<dbReference type="InterPro" id="IPR005268">
    <property type="entry name" value="CHP00725"/>
</dbReference>
<gene>
    <name evidence="1" type="ORF">ENX73_03590</name>
</gene>
<reference evidence="1" key="1">
    <citation type="journal article" date="2020" name="mSystems">
        <title>Genome- and Community-Level Interaction Insights into Carbon Utilization and Element Cycling Functions of Hydrothermarchaeota in Hydrothermal Sediment.</title>
        <authorList>
            <person name="Zhou Z."/>
            <person name="Liu Y."/>
            <person name="Xu W."/>
            <person name="Pan J."/>
            <person name="Luo Z.H."/>
            <person name="Li M."/>
        </authorList>
    </citation>
    <scope>NUCLEOTIDE SEQUENCE [LARGE SCALE GENOMIC DNA]</scope>
    <source>
        <strain evidence="1">SpSt-966</strain>
    </source>
</reference>
<dbReference type="NCBIfam" id="TIGR00725">
    <property type="entry name" value="TIGR00725 family protein"/>
    <property type="match status" value="1"/>
</dbReference>
<evidence type="ECO:0000313" key="1">
    <source>
        <dbReference type="EMBL" id="HGE75189.1"/>
    </source>
</evidence>
<name>A0A7V3REH1_9BACT</name>
<dbReference type="AlphaFoldDB" id="A0A7V3REH1"/>
<proteinExistence type="predicted"/>
<dbReference type="EMBL" id="DTPE01000152">
    <property type="protein sequence ID" value="HGE75189.1"/>
    <property type="molecule type" value="Genomic_DNA"/>
</dbReference>
<dbReference type="GO" id="GO:0005829">
    <property type="term" value="C:cytosol"/>
    <property type="evidence" value="ECO:0007669"/>
    <property type="project" value="TreeGrafter"/>
</dbReference>
<sequence>MKIAVIGHSGHLSESSLDELCENVGYEIAQHGHILFNGGTGGVMEAVSRGAKKGNGIVIGMISGQEKGNDYLTVEIGMGFDPSISSVFMMYNADAVISVGGRAGTALELFAAYLKKIPIVLLRGTGGWTERIAGGLIDGKYFDENRIVEVKSAWNAEDAVKMAEEKDSTRK</sequence>
<dbReference type="SUPFAM" id="SSF102405">
    <property type="entry name" value="MCP/YpsA-like"/>
    <property type="match status" value="1"/>
</dbReference>
<comment type="caution">
    <text evidence="1">The sequence shown here is derived from an EMBL/GenBank/DDBJ whole genome shotgun (WGS) entry which is preliminary data.</text>
</comment>
<dbReference type="Gene3D" id="3.40.50.450">
    <property type="match status" value="1"/>
</dbReference>
<dbReference type="PANTHER" id="PTHR43393">
    <property type="entry name" value="CYTOKININ RIBOSIDE 5'-MONOPHOSPHATE PHOSPHORIBOHYDROLASE"/>
    <property type="match status" value="1"/>
</dbReference>
<dbReference type="InterPro" id="IPR041164">
    <property type="entry name" value="LDcluster4"/>
</dbReference>
<accession>A0A7V3REH1</accession>
<protein>
    <submittedName>
        <fullName evidence="1">TIGR00725 family protein</fullName>
    </submittedName>
</protein>
<dbReference type="PANTHER" id="PTHR43393:SF3">
    <property type="entry name" value="LYSINE DECARBOXYLASE-LIKE PROTEIN"/>
    <property type="match status" value="1"/>
</dbReference>
<dbReference type="InterPro" id="IPR052341">
    <property type="entry name" value="LOG_family_nucleotidases"/>
</dbReference>
<dbReference type="Pfam" id="PF18306">
    <property type="entry name" value="LDcluster4"/>
    <property type="match status" value="1"/>
</dbReference>